<evidence type="ECO:0000313" key="3">
    <source>
        <dbReference type="WBParaSite" id="HPBE_0002310101-mRNA-1"/>
    </source>
</evidence>
<evidence type="ECO:0000313" key="1">
    <source>
        <dbReference type="EMBL" id="VDP36577.1"/>
    </source>
</evidence>
<dbReference type="AlphaFoldDB" id="A0A183GK83"/>
<evidence type="ECO:0000313" key="2">
    <source>
        <dbReference type="Proteomes" id="UP000050761"/>
    </source>
</evidence>
<accession>A0A183GK83</accession>
<proteinExistence type="predicted"/>
<accession>A0A3P8C8E8</accession>
<name>A0A183GK83_HELPZ</name>
<reference evidence="1 2" key="1">
    <citation type="submission" date="2018-11" db="EMBL/GenBank/DDBJ databases">
        <authorList>
            <consortium name="Pathogen Informatics"/>
        </authorList>
    </citation>
    <scope>NUCLEOTIDE SEQUENCE [LARGE SCALE GENOMIC DNA]</scope>
</reference>
<gene>
    <name evidence="1" type="ORF">HPBE_LOCUS23100</name>
</gene>
<organism evidence="2 3">
    <name type="scientific">Heligmosomoides polygyrus</name>
    <name type="common">Parasitic roundworm</name>
    <dbReference type="NCBI Taxonomy" id="6339"/>
    <lineage>
        <taxon>Eukaryota</taxon>
        <taxon>Metazoa</taxon>
        <taxon>Ecdysozoa</taxon>
        <taxon>Nematoda</taxon>
        <taxon>Chromadorea</taxon>
        <taxon>Rhabditida</taxon>
        <taxon>Rhabditina</taxon>
        <taxon>Rhabditomorpha</taxon>
        <taxon>Strongyloidea</taxon>
        <taxon>Heligmosomidae</taxon>
        <taxon>Heligmosomoides</taxon>
    </lineage>
</organism>
<reference evidence="3" key="2">
    <citation type="submission" date="2019-09" db="UniProtKB">
        <authorList>
            <consortium name="WormBaseParasite"/>
        </authorList>
    </citation>
    <scope>IDENTIFICATION</scope>
</reference>
<keyword evidence="2" id="KW-1185">Reference proteome</keyword>
<protein>
    <submittedName>
        <fullName evidence="3">Ferritin</fullName>
    </submittedName>
</protein>
<dbReference type="Proteomes" id="UP000050761">
    <property type="component" value="Unassembled WGS sequence"/>
</dbReference>
<sequence>MFDVASRQHDYDAAYHHVSAADCIAGITAHPLMGAVGTRCECEYYNWYRSGPNEPLRSDCEAKAEDNKTVICLRIAKAIEMLSKYFEEVLNPSHDVSAAEQGSGQEYANVPACGTLHGLRKFEDFHNVLLILDLVKGKFPSEIPSKLHDLEFQLGEDFDAVMRHLDNIIALQERYEDPTTLSDNFAVNTTGPQRKRTST</sequence>
<dbReference type="WBParaSite" id="HPBE_0002310101-mRNA-1">
    <property type="protein sequence ID" value="HPBE_0002310101-mRNA-1"/>
    <property type="gene ID" value="HPBE_0002310101"/>
</dbReference>
<dbReference type="EMBL" id="UZAH01034679">
    <property type="protein sequence ID" value="VDP36577.1"/>
    <property type="molecule type" value="Genomic_DNA"/>
</dbReference>